<feature type="compositionally biased region" description="Polar residues" evidence="9">
    <location>
        <begin position="68"/>
        <end position="87"/>
    </location>
</feature>
<feature type="compositionally biased region" description="Polar residues" evidence="9">
    <location>
        <begin position="96"/>
        <end position="114"/>
    </location>
</feature>
<feature type="repeat" description="Pumilio" evidence="8">
    <location>
        <begin position="588"/>
        <end position="623"/>
    </location>
</feature>
<feature type="repeat" description="Pumilio" evidence="8">
    <location>
        <begin position="660"/>
        <end position="695"/>
    </location>
</feature>
<comment type="similarity">
    <text evidence="6">Belongs to the PUF3 family.</text>
</comment>
<dbReference type="FunFam" id="1.25.10.10:FF:000004">
    <property type="entry name" value="Pumilio homolog 1 isoform 2"/>
    <property type="match status" value="1"/>
</dbReference>
<evidence type="ECO:0000256" key="3">
    <source>
        <dbReference type="ARBA" id="ARBA00022737"/>
    </source>
</evidence>
<comment type="function">
    <text evidence="5">RNA-binding nucleolar protein required for pre-rRNA processing. Involved in production of 18S rRNA and assembly of small ribosomal subunit.</text>
</comment>
<feature type="region of interest" description="Disordered" evidence="9">
    <location>
        <begin position="350"/>
        <end position="372"/>
    </location>
</feature>
<keyword evidence="12" id="KW-1185">Reference proteome</keyword>
<feature type="compositionally biased region" description="Polar residues" evidence="9">
    <location>
        <begin position="881"/>
        <end position="896"/>
    </location>
</feature>
<sequence length="896" mass="98574">MPMLTQTPQIRSRDFGNAMSLNGTDSERSAHSSPWGNSIWNAPIGTFALGSTGRDSSRSRDSAALTGAASNLTEGKTGSSSLVANSETEWRPSARQAWTENPSGSLSQARSSAVSPAGKRPIAQAQQGQPYADGTSSSLFASTRGSLSKPMKPFPETSGTSYASRQIDGLNAGFSNFAFNQSDSNAHRPDTGVTSWPDTASVHSPNDDRRSVANSDHVTSSSGAPSRSGSLPPSRHGAEPSQFPQGMDAFSRLSQAPRHGSSFSLTNGRAYQERSGSIQSDSFQALGRLNYEQEPEPRMPSHRTSASTTNLTSAFTPGEELNDALNGHSYLSNAGSYTPDAFQNSQLNTQHAQLRSHQFNNSQSAPNGGSVRQSPMYSHINTPLVYDRLNPYSSEQNLAHPNNVAQLQNKLAGFQISQQGRRNYISPGQLHQQQFQHIFPAAQLQNPFQYQFAMANGLPLSALPQHMNMAPMMAGQQQPPRGPREQHVGDALGAMSPELANFKREQKQSKRWELADIKGHVVEFAGDQHGSRFIQQKLETANSEVKESVFRELEENALQLMQDVFGNYVIQKFFEHGDQTQKKILVGKMKGHVLELANQMYACRVVQKALEHALTEQQASMVKELEKDVLKTVKDQNGNHVIQKVIDRVPMHHIQKIVEAFRGNVGVLSVNSYGCRVIQRLLEKVPEPQRRFILTELHAEGPKLITDQYGNYVTQHVIEHGLPEDRAKIVALIKAQFLVFSKHKFASNVVERCLICSDDAQRRELVSVVLSKNERGETNVMNLLRDGYGNYVIQKLLDTLNREDYEMFVQQLKPELEKAKKVIPGKQCVSVEKKMYRYDRIDSPTMPTPALSSSTQSPLSSSHPSTNASTVDEAVPDASADSKTSTGGVSLEKTSS</sequence>
<keyword evidence="3" id="KW-0677">Repeat</keyword>
<feature type="repeat" description="Pumilio" evidence="8">
    <location>
        <begin position="552"/>
        <end position="587"/>
    </location>
</feature>
<dbReference type="PANTHER" id="PTHR12537:SF12">
    <property type="entry name" value="MATERNAL PROTEIN PUMILIO"/>
    <property type="match status" value="1"/>
</dbReference>
<evidence type="ECO:0000256" key="8">
    <source>
        <dbReference type="PROSITE-ProRule" id="PRU00317"/>
    </source>
</evidence>
<feature type="region of interest" description="Disordered" evidence="9">
    <location>
        <begin position="840"/>
        <end position="896"/>
    </location>
</feature>
<dbReference type="InterPro" id="IPR016024">
    <property type="entry name" value="ARM-type_fold"/>
</dbReference>
<reference evidence="11" key="1">
    <citation type="submission" date="2021-12" db="EMBL/GenBank/DDBJ databases">
        <title>Curvularia clavata genome.</title>
        <authorList>
            <person name="Cao Y."/>
        </authorList>
    </citation>
    <scope>NUCLEOTIDE SEQUENCE</scope>
    <source>
        <strain evidence="11">Yc1106</strain>
    </source>
</reference>
<dbReference type="PROSITE" id="PS50302">
    <property type="entry name" value="PUM"/>
    <property type="match status" value="8"/>
</dbReference>
<dbReference type="AlphaFoldDB" id="A0A9Q8ZDP1"/>
<dbReference type="Proteomes" id="UP001056012">
    <property type="component" value="Chromosome 6"/>
</dbReference>
<keyword evidence="4" id="KW-0694">RNA-binding</keyword>
<evidence type="ECO:0000256" key="1">
    <source>
        <dbReference type="ARBA" id="ARBA00004496"/>
    </source>
</evidence>
<protein>
    <recommendedName>
        <fullName evidence="7">Pumilio homology domain family member 3</fullName>
    </recommendedName>
</protein>
<keyword evidence="2" id="KW-0963">Cytoplasm</keyword>
<dbReference type="Pfam" id="PF00806">
    <property type="entry name" value="PUF"/>
    <property type="match status" value="8"/>
</dbReference>
<proteinExistence type="inferred from homology"/>
<dbReference type="SUPFAM" id="SSF48371">
    <property type="entry name" value="ARM repeat"/>
    <property type="match status" value="1"/>
</dbReference>
<dbReference type="GO" id="GO:0000288">
    <property type="term" value="P:nuclear-transcribed mRNA catabolic process, deadenylation-dependent decay"/>
    <property type="evidence" value="ECO:0007669"/>
    <property type="project" value="TreeGrafter"/>
</dbReference>
<feature type="compositionally biased region" description="Polar residues" evidence="9">
    <location>
        <begin position="124"/>
        <end position="146"/>
    </location>
</feature>
<dbReference type="PROSITE" id="PS50303">
    <property type="entry name" value="PUM_HD"/>
    <property type="match status" value="1"/>
</dbReference>
<feature type="compositionally biased region" description="Polar residues" evidence="9">
    <location>
        <begin position="1"/>
        <end position="10"/>
    </location>
</feature>
<evidence type="ECO:0000256" key="7">
    <source>
        <dbReference type="ARBA" id="ARBA00081811"/>
    </source>
</evidence>
<evidence type="ECO:0000256" key="9">
    <source>
        <dbReference type="SAM" id="MobiDB-lite"/>
    </source>
</evidence>
<dbReference type="InterPro" id="IPR011989">
    <property type="entry name" value="ARM-like"/>
</dbReference>
<feature type="compositionally biased region" description="Polar residues" evidence="9">
    <location>
        <begin position="261"/>
        <end position="282"/>
    </location>
</feature>
<feature type="repeat" description="Pumilio" evidence="8">
    <location>
        <begin position="516"/>
        <end position="551"/>
    </location>
</feature>
<feature type="compositionally biased region" description="Low complexity" evidence="9">
    <location>
        <begin position="220"/>
        <end position="235"/>
    </location>
</feature>
<feature type="repeat" description="Pumilio" evidence="8">
    <location>
        <begin position="696"/>
        <end position="731"/>
    </location>
</feature>
<dbReference type="InterPro" id="IPR033712">
    <property type="entry name" value="Pumilio_RNA-bd"/>
</dbReference>
<dbReference type="CDD" id="cd07920">
    <property type="entry name" value="Pumilio"/>
    <property type="match status" value="1"/>
</dbReference>
<dbReference type="Gene3D" id="1.25.10.10">
    <property type="entry name" value="Leucine-rich Repeat Variant"/>
    <property type="match status" value="1"/>
</dbReference>
<feature type="compositionally biased region" description="Polar residues" evidence="9">
    <location>
        <begin position="192"/>
        <end position="204"/>
    </location>
</feature>
<evidence type="ECO:0000256" key="4">
    <source>
        <dbReference type="ARBA" id="ARBA00022884"/>
    </source>
</evidence>
<dbReference type="GO" id="GO:0005737">
    <property type="term" value="C:cytoplasm"/>
    <property type="evidence" value="ECO:0007669"/>
    <property type="project" value="UniProtKB-SubCell"/>
</dbReference>
<feature type="region of interest" description="Disordered" evidence="9">
    <location>
        <begin position="1"/>
        <end position="37"/>
    </location>
</feature>
<name>A0A9Q8ZDP1_CURCL</name>
<dbReference type="InterPro" id="IPR001313">
    <property type="entry name" value="Pumilio_RNA-bd_rpt"/>
</dbReference>
<feature type="domain" description="PUM-HD" evidence="10">
    <location>
        <begin position="494"/>
        <end position="836"/>
    </location>
</feature>
<feature type="repeat" description="Pumilio" evidence="8">
    <location>
        <begin position="774"/>
        <end position="810"/>
    </location>
</feature>
<accession>A0A9Q8ZDP1</accession>
<dbReference type="SMART" id="SM00025">
    <property type="entry name" value="Pumilio"/>
    <property type="match status" value="8"/>
</dbReference>
<feature type="compositionally biased region" description="Low complexity" evidence="9">
    <location>
        <begin position="848"/>
        <end position="870"/>
    </location>
</feature>
<dbReference type="VEuPathDB" id="FungiDB:yc1106_08018"/>
<feature type="repeat" description="Pumilio" evidence="8">
    <location>
        <begin position="624"/>
        <end position="659"/>
    </location>
</feature>
<feature type="region of interest" description="Disordered" evidence="9">
    <location>
        <begin position="181"/>
        <end position="282"/>
    </location>
</feature>
<evidence type="ECO:0000313" key="12">
    <source>
        <dbReference type="Proteomes" id="UP001056012"/>
    </source>
</evidence>
<dbReference type="PANTHER" id="PTHR12537">
    <property type="entry name" value="RNA BINDING PROTEIN PUMILIO-RELATED"/>
    <property type="match status" value="1"/>
</dbReference>
<evidence type="ECO:0000256" key="6">
    <source>
        <dbReference type="ARBA" id="ARBA00060736"/>
    </source>
</evidence>
<dbReference type="GO" id="GO:0003730">
    <property type="term" value="F:mRNA 3'-UTR binding"/>
    <property type="evidence" value="ECO:0007669"/>
    <property type="project" value="TreeGrafter"/>
</dbReference>
<dbReference type="OrthoDB" id="668540at2759"/>
<evidence type="ECO:0000259" key="10">
    <source>
        <dbReference type="PROSITE" id="PS50303"/>
    </source>
</evidence>
<evidence type="ECO:0000256" key="2">
    <source>
        <dbReference type="ARBA" id="ARBA00022490"/>
    </source>
</evidence>
<comment type="subcellular location">
    <subcellularLocation>
        <location evidence="1">Cytoplasm</location>
    </subcellularLocation>
</comment>
<feature type="region of interest" description="Disordered" evidence="9">
    <location>
        <begin position="51"/>
        <end position="163"/>
    </location>
</feature>
<feature type="repeat" description="Pumilio" evidence="8">
    <location>
        <begin position="732"/>
        <end position="767"/>
    </location>
</feature>
<organism evidence="11 12">
    <name type="scientific">Curvularia clavata</name>
    <dbReference type="NCBI Taxonomy" id="95742"/>
    <lineage>
        <taxon>Eukaryota</taxon>
        <taxon>Fungi</taxon>
        <taxon>Dikarya</taxon>
        <taxon>Ascomycota</taxon>
        <taxon>Pezizomycotina</taxon>
        <taxon>Dothideomycetes</taxon>
        <taxon>Pleosporomycetidae</taxon>
        <taxon>Pleosporales</taxon>
        <taxon>Pleosporineae</taxon>
        <taxon>Pleosporaceae</taxon>
        <taxon>Curvularia</taxon>
    </lineage>
</organism>
<evidence type="ECO:0000256" key="5">
    <source>
        <dbReference type="ARBA" id="ARBA00024893"/>
    </source>
</evidence>
<dbReference type="EMBL" id="CP089279">
    <property type="protein sequence ID" value="USP80744.1"/>
    <property type="molecule type" value="Genomic_DNA"/>
</dbReference>
<gene>
    <name evidence="11" type="ORF">yc1106_08018</name>
</gene>
<dbReference type="InterPro" id="IPR033133">
    <property type="entry name" value="PUM-HD"/>
</dbReference>
<evidence type="ECO:0000313" key="11">
    <source>
        <dbReference type="EMBL" id="USP80744.1"/>
    </source>
</evidence>